<dbReference type="Pfam" id="PF04740">
    <property type="entry name" value="LXG"/>
    <property type="match status" value="1"/>
</dbReference>
<evidence type="ECO:0000259" key="4">
    <source>
        <dbReference type="PROSITE" id="PS51756"/>
    </source>
</evidence>
<dbReference type="PROSITE" id="PS51756">
    <property type="entry name" value="LXG"/>
    <property type="match status" value="1"/>
</dbReference>
<accession>A0A3R9M2N1</accession>
<keyword evidence="2" id="KW-0175">Coiled coil</keyword>
<proteinExistence type="inferred from homology"/>
<keyword evidence="3" id="KW-1133">Transmembrane helix</keyword>
<dbReference type="EMBL" id="RMVN01000009">
    <property type="protein sequence ID" value="RSK21062.1"/>
    <property type="molecule type" value="Genomic_DNA"/>
</dbReference>
<keyword evidence="3" id="KW-0472">Membrane</keyword>
<comment type="caution">
    <text evidence="5">The sequence shown here is derived from an EMBL/GenBank/DDBJ whole genome shotgun (WGS) entry which is preliminary data.</text>
</comment>
<dbReference type="Proteomes" id="UP000269220">
    <property type="component" value="Unassembled WGS sequence"/>
</dbReference>
<dbReference type="GO" id="GO:0016787">
    <property type="term" value="F:hydrolase activity"/>
    <property type="evidence" value="ECO:0007669"/>
    <property type="project" value="UniProtKB-KW"/>
</dbReference>
<feature type="transmembrane region" description="Helical" evidence="3">
    <location>
        <begin position="256"/>
        <end position="277"/>
    </location>
</feature>
<dbReference type="InterPro" id="IPR010900">
    <property type="entry name" value="NA_dinucl_GlycHdrlase_cat"/>
</dbReference>
<dbReference type="RefSeq" id="WP_185776122.1">
    <property type="nucleotide sequence ID" value="NZ_RMVN01000009.1"/>
</dbReference>
<keyword evidence="5" id="KW-0378">Hydrolase</keyword>
<reference evidence="5 6" key="1">
    <citation type="submission" date="2018-11" db="EMBL/GenBank/DDBJ databases">
        <title>Species Designations Belie Phenotypic and Genotypic Heterogeneity in Oral Streptococci.</title>
        <authorList>
            <person name="Velsko I."/>
        </authorList>
    </citation>
    <scope>NUCLEOTIDE SEQUENCE [LARGE SCALE GENOMIC DNA]</scope>
    <source>
        <strain evidence="5 6">BCC05</strain>
    </source>
</reference>
<protein>
    <submittedName>
        <fullName evidence="5">Nicotine adenine dinucleotide glycohydrolase (NADase)</fullName>
    </submittedName>
</protein>
<dbReference type="Gene3D" id="1.10.10.1660">
    <property type="entry name" value="Nicotine adenine dinucleotide glycohydrolase, helical linker domain"/>
    <property type="match status" value="1"/>
</dbReference>
<dbReference type="InterPro" id="IPR041934">
    <property type="entry name" value="NAD_glyco_helical_dom"/>
</dbReference>
<name>A0A3R9M2N1_STROR</name>
<evidence type="ECO:0000256" key="2">
    <source>
        <dbReference type="SAM" id="Coils"/>
    </source>
</evidence>
<evidence type="ECO:0000313" key="6">
    <source>
        <dbReference type="Proteomes" id="UP000269220"/>
    </source>
</evidence>
<gene>
    <name evidence="5" type="ORF">D8800_06990</name>
</gene>
<dbReference type="AlphaFoldDB" id="A0A3R9M2N1"/>
<dbReference type="InterPro" id="IPR006829">
    <property type="entry name" value="LXG_dom"/>
</dbReference>
<evidence type="ECO:0000256" key="3">
    <source>
        <dbReference type="SAM" id="Phobius"/>
    </source>
</evidence>
<sequence length="806" mass="88708">MSYNIKFDDITSVQVESQKTMNAWEEAIASLNKAMTDFINNQNLQGQAISSMRRYLVEVHGTLLQTLVNLMNDYSTNLLLYKDGYYQIDSSNHAKLPGQVFTTLHSDLKSSRDNLKSEIELLNTTKDKISDLVSYSGSSHTSTVMNYNFLMSQLKNLDNSIIQYESNHASQDLVAFKELLSATKALIAEHAGKTRTVGTYQSGDFAKLQSVQRFAMAYQQATKQMESRVERVQAAQERDKARFEALARSDKGWKDMAVSALTIIVGVTAIVVTLGSATPLVVAGGIVGLGTTAYGASNMYEADQDIKLGNAGDIQTKAGNPIRDTLFMGNDKLYHDVGNVFVTASAIMIPIGQTQSVVKGVTQFAIGEAGAYTAGQVAYHGTKLLGGSEEDAQTANFIGNIVGGYAVSSAASKFSLNKLKNNVSEQNFANYREFLTTKIDDFKTNFKDVETRITVETRNAADEIQRIQLKAVGVDKTGKIRIQDYTTAKDGLSIKRQDILDNLSKHGGTIVGEGKGRFTGGTKIEPGTRIEIISQKTSDISIEHVSPEIKKSTFAKFDELASWETSWNTAEKQASFKDTFDMYAERAVKEGAVPNKETFYKMYEARQYDYPKAYKDAVKQPYLEGGASSVVNGKSVKNFAFGEKGSSVGRVTQDGIGQGNFTTSIVEDSALLYDKNGALKSGHEIATVKGVSDNTYKSGIYQYEYSPELVRNMDKKGWIQFPNGDTPGSSSLNIPGAKTWAGSDINMSESELLMPSIDMKGHSYDEFLSAIERQGYYEIKNPRVYKPGTNETDEIKGIFRINQWSK</sequence>
<organism evidence="5 6">
    <name type="scientific">Streptococcus oralis</name>
    <dbReference type="NCBI Taxonomy" id="1303"/>
    <lineage>
        <taxon>Bacteria</taxon>
        <taxon>Bacillati</taxon>
        <taxon>Bacillota</taxon>
        <taxon>Bacilli</taxon>
        <taxon>Lactobacillales</taxon>
        <taxon>Streptococcaceae</taxon>
        <taxon>Streptococcus</taxon>
    </lineage>
</organism>
<feature type="coiled-coil region" evidence="2">
    <location>
        <begin position="112"/>
        <end position="167"/>
    </location>
</feature>
<evidence type="ECO:0000313" key="5">
    <source>
        <dbReference type="EMBL" id="RSK21062.1"/>
    </source>
</evidence>
<comment type="similarity">
    <text evidence="1">In the N-terminal section; belongs to the LXG family.</text>
</comment>
<keyword evidence="3" id="KW-0812">Transmembrane</keyword>
<dbReference type="Pfam" id="PF07461">
    <property type="entry name" value="NADase_NGA"/>
    <property type="match status" value="1"/>
</dbReference>
<feature type="domain" description="LXG" evidence="4">
    <location>
        <begin position="1"/>
        <end position="231"/>
    </location>
</feature>
<evidence type="ECO:0000256" key="1">
    <source>
        <dbReference type="ARBA" id="ARBA00034117"/>
    </source>
</evidence>